<dbReference type="Gene3D" id="3.30.420.10">
    <property type="entry name" value="Ribonuclease H-like superfamily/Ribonuclease H"/>
    <property type="match status" value="1"/>
</dbReference>
<dbReference type="InterPro" id="IPR036397">
    <property type="entry name" value="RNaseH_sf"/>
</dbReference>
<dbReference type="Proteomes" id="UP000198552">
    <property type="component" value="Unassembled WGS sequence"/>
</dbReference>
<name>A0A1G9SVP8_9BURK</name>
<dbReference type="GO" id="GO:0006139">
    <property type="term" value="P:nucleobase-containing compound metabolic process"/>
    <property type="evidence" value="ECO:0007669"/>
    <property type="project" value="InterPro"/>
</dbReference>
<dbReference type="EMBL" id="FNHP01000005">
    <property type="protein sequence ID" value="SDM39483.1"/>
    <property type="molecule type" value="Genomic_DNA"/>
</dbReference>
<dbReference type="InterPro" id="IPR052408">
    <property type="entry name" value="Exonuclease_MUT-7-like"/>
</dbReference>
<proteinExistence type="predicted"/>
<evidence type="ECO:0000259" key="2">
    <source>
        <dbReference type="SMART" id="SM00474"/>
    </source>
</evidence>
<sequence length="226" mass="24318">MLPLPDFSLMPMPRRQPPTKEQSALLPPFAILPPERIHVPTDDAGFAAAHAALRAASVLGFDTESRPVFTAGAADPGPDLMQLATPQGAWLLQLRHPQALALAREVLADAAILKVGFGLDNDRRSLPRRLGVEPQGLQDLDRVFARHGFGRNTGVRAAVALVLGQCLSKSKKTSTTNWSLPTLSPSQLRYAATDAHAPAVLWQALPAWEAAQPPLPPAGLRRPRRA</sequence>
<reference evidence="4" key="1">
    <citation type="submission" date="2016-10" db="EMBL/GenBank/DDBJ databases">
        <authorList>
            <person name="Varghese N."/>
            <person name="Submissions S."/>
        </authorList>
    </citation>
    <scope>NUCLEOTIDE SEQUENCE [LARGE SCALE GENOMIC DNA]</scope>
    <source>
        <strain evidence="4">EPL6</strain>
    </source>
</reference>
<feature type="domain" description="3'-5' exonuclease" evidence="2">
    <location>
        <begin position="37"/>
        <end position="210"/>
    </location>
</feature>
<accession>A0A1G9SVP8</accession>
<evidence type="ECO:0000256" key="1">
    <source>
        <dbReference type="SAM" id="MobiDB-lite"/>
    </source>
</evidence>
<evidence type="ECO:0000313" key="3">
    <source>
        <dbReference type="EMBL" id="SDM39483.1"/>
    </source>
</evidence>
<dbReference type="InterPro" id="IPR002562">
    <property type="entry name" value="3'-5'_exonuclease_dom"/>
</dbReference>
<gene>
    <name evidence="3" type="ORF">SAMN05428957_105171</name>
</gene>
<dbReference type="GO" id="GO:0003676">
    <property type="term" value="F:nucleic acid binding"/>
    <property type="evidence" value="ECO:0007669"/>
    <property type="project" value="InterPro"/>
</dbReference>
<dbReference type="STRING" id="1527607.SAMN05428957_105171"/>
<dbReference type="SMART" id="SM00474">
    <property type="entry name" value="35EXOc"/>
    <property type="match status" value="1"/>
</dbReference>
<keyword evidence="3" id="KW-0540">Nuclease</keyword>
<protein>
    <submittedName>
        <fullName evidence="3">3'-5' exonuclease</fullName>
    </submittedName>
</protein>
<dbReference type="PANTHER" id="PTHR47765">
    <property type="entry name" value="3'-5' EXONUCLEASE DOMAIN-CONTAINING PROTEIN"/>
    <property type="match status" value="1"/>
</dbReference>
<keyword evidence="3" id="KW-0378">Hydrolase</keyword>
<dbReference type="CDD" id="cd06141">
    <property type="entry name" value="WRN_exo"/>
    <property type="match status" value="1"/>
</dbReference>
<dbReference type="PANTHER" id="PTHR47765:SF2">
    <property type="entry name" value="EXONUCLEASE MUT-7 HOMOLOG"/>
    <property type="match status" value="1"/>
</dbReference>
<dbReference type="InterPro" id="IPR012337">
    <property type="entry name" value="RNaseH-like_sf"/>
</dbReference>
<organism evidence="3 4">
    <name type="scientific">Oryzisolibacter propanilivorax</name>
    <dbReference type="NCBI Taxonomy" id="1527607"/>
    <lineage>
        <taxon>Bacteria</taxon>
        <taxon>Pseudomonadati</taxon>
        <taxon>Pseudomonadota</taxon>
        <taxon>Betaproteobacteria</taxon>
        <taxon>Burkholderiales</taxon>
        <taxon>Comamonadaceae</taxon>
        <taxon>Oryzisolibacter</taxon>
    </lineage>
</organism>
<keyword evidence="3" id="KW-0269">Exonuclease</keyword>
<feature type="region of interest" description="Disordered" evidence="1">
    <location>
        <begin position="1"/>
        <end position="22"/>
    </location>
</feature>
<dbReference type="Pfam" id="PF01612">
    <property type="entry name" value="DNA_pol_A_exo1"/>
    <property type="match status" value="1"/>
</dbReference>
<keyword evidence="4" id="KW-1185">Reference proteome</keyword>
<dbReference type="SUPFAM" id="SSF53098">
    <property type="entry name" value="Ribonuclease H-like"/>
    <property type="match status" value="1"/>
</dbReference>
<dbReference type="AlphaFoldDB" id="A0A1G9SVP8"/>
<evidence type="ECO:0000313" key="4">
    <source>
        <dbReference type="Proteomes" id="UP000198552"/>
    </source>
</evidence>
<dbReference type="GO" id="GO:0008408">
    <property type="term" value="F:3'-5' exonuclease activity"/>
    <property type="evidence" value="ECO:0007669"/>
    <property type="project" value="InterPro"/>
</dbReference>